<gene>
    <name evidence="2" type="ORF">NDU88_003379</name>
</gene>
<dbReference type="EMBL" id="JANPWB010000012">
    <property type="protein sequence ID" value="KAJ1115153.1"/>
    <property type="molecule type" value="Genomic_DNA"/>
</dbReference>
<sequence>MDGPLRCFPCSCPTQHHAFRGARAPCPSSIQSPKCGTQHPGTDQGKGAVDATSFLPEVNCRGEAPSTDYAPGCFRPQPGAPEARLMLRRSNW</sequence>
<accession>A0AAV7NPJ2</accession>
<reference evidence="2" key="1">
    <citation type="journal article" date="2022" name="bioRxiv">
        <title>Sequencing and chromosome-scale assembly of the giantPleurodeles waltlgenome.</title>
        <authorList>
            <person name="Brown T."/>
            <person name="Elewa A."/>
            <person name="Iarovenko S."/>
            <person name="Subramanian E."/>
            <person name="Araus A.J."/>
            <person name="Petzold A."/>
            <person name="Susuki M."/>
            <person name="Suzuki K.-i.T."/>
            <person name="Hayashi T."/>
            <person name="Toyoda A."/>
            <person name="Oliveira C."/>
            <person name="Osipova E."/>
            <person name="Leigh N.D."/>
            <person name="Simon A."/>
            <person name="Yun M.H."/>
        </authorList>
    </citation>
    <scope>NUCLEOTIDE SEQUENCE</scope>
    <source>
        <strain evidence="2">20211129_DDA</strain>
        <tissue evidence="2">Liver</tissue>
    </source>
</reference>
<dbReference type="AlphaFoldDB" id="A0AAV7NPJ2"/>
<evidence type="ECO:0000313" key="2">
    <source>
        <dbReference type="EMBL" id="KAJ1115153.1"/>
    </source>
</evidence>
<evidence type="ECO:0000313" key="3">
    <source>
        <dbReference type="Proteomes" id="UP001066276"/>
    </source>
</evidence>
<protein>
    <submittedName>
        <fullName evidence="2">Uncharacterized protein</fullName>
    </submittedName>
</protein>
<dbReference type="Proteomes" id="UP001066276">
    <property type="component" value="Chromosome 8"/>
</dbReference>
<proteinExistence type="predicted"/>
<comment type="caution">
    <text evidence="2">The sequence shown here is derived from an EMBL/GenBank/DDBJ whole genome shotgun (WGS) entry which is preliminary data.</text>
</comment>
<keyword evidence="3" id="KW-1185">Reference proteome</keyword>
<evidence type="ECO:0000256" key="1">
    <source>
        <dbReference type="SAM" id="MobiDB-lite"/>
    </source>
</evidence>
<organism evidence="2 3">
    <name type="scientific">Pleurodeles waltl</name>
    <name type="common">Iberian ribbed newt</name>
    <dbReference type="NCBI Taxonomy" id="8319"/>
    <lineage>
        <taxon>Eukaryota</taxon>
        <taxon>Metazoa</taxon>
        <taxon>Chordata</taxon>
        <taxon>Craniata</taxon>
        <taxon>Vertebrata</taxon>
        <taxon>Euteleostomi</taxon>
        <taxon>Amphibia</taxon>
        <taxon>Batrachia</taxon>
        <taxon>Caudata</taxon>
        <taxon>Salamandroidea</taxon>
        <taxon>Salamandridae</taxon>
        <taxon>Pleurodelinae</taxon>
        <taxon>Pleurodeles</taxon>
    </lineage>
</organism>
<feature type="region of interest" description="Disordered" evidence="1">
    <location>
        <begin position="30"/>
        <end position="49"/>
    </location>
</feature>
<feature type="compositionally biased region" description="Polar residues" evidence="1">
    <location>
        <begin position="30"/>
        <end position="41"/>
    </location>
</feature>
<name>A0AAV7NPJ2_PLEWA</name>